<reference evidence="2 3" key="2">
    <citation type="journal article" date="2014" name="PLoS Genet.">
        <title>Phylogenetically driven sequencing of extremely halophilic archaea reveals strategies for static and dynamic osmo-response.</title>
        <authorList>
            <person name="Becker E.A."/>
            <person name="Seitzer P.M."/>
            <person name="Tritt A."/>
            <person name="Larsen D."/>
            <person name="Krusor M."/>
            <person name="Yao A.I."/>
            <person name="Wu D."/>
            <person name="Madern D."/>
            <person name="Eisen J.A."/>
            <person name="Darling A.E."/>
            <person name="Facciotti M.T."/>
        </authorList>
    </citation>
    <scope>NUCLEOTIDE SEQUENCE [LARGE SCALE GENOMIC DNA]</scope>
    <source>
        <strain evidence="2 3">AJ5</strain>
    </source>
</reference>
<evidence type="ECO:0000313" key="4">
    <source>
        <dbReference type="Proteomes" id="UP000186547"/>
    </source>
</evidence>
<dbReference type="Proteomes" id="UP000186547">
    <property type="component" value="Chromosome"/>
</dbReference>
<dbReference type="EMBL" id="AOLZ01000023">
    <property type="protein sequence ID" value="EMA35617.1"/>
    <property type="molecule type" value="Genomic_DNA"/>
</dbReference>
<dbReference type="RefSeq" id="WP_007140794.1">
    <property type="nucleotide sequence ID" value="NZ_AOLZ01000023.1"/>
</dbReference>
<evidence type="ECO:0000313" key="2">
    <source>
        <dbReference type="EMBL" id="EMA35617.1"/>
    </source>
</evidence>
<evidence type="ECO:0000313" key="1">
    <source>
        <dbReference type="EMBL" id="APW99599.1"/>
    </source>
</evidence>
<sequence length="131" mass="14841">MSEFRSKRARSGSGWTVEVEEGVMTWVFRPGMDLEAFETEAYPVYEDLLAERDVETLVTVVELEEPFTREAFEVWERAALKASDAGVDRWALVADGAKALSLRGRIDVGDLDVCTTEERTEAFAWAETREE</sequence>
<evidence type="ECO:0000313" key="3">
    <source>
        <dbReference type="Proteomes" id="UP000011555"/>
    </source>
</evidence>
<dbReference type="EMBL" id="CP019285">
    <property type="protein sequence ID" value="APW99599.1"/>
    <property type="molecule type" value="Genomic_DNA"/>
</dbReference>
<dbReference type="AlphaFoldDB" id="M0LPX0"/>
<dbReference type="eggNOG" id="arCOG06336">
    <property type="taxonomic scope" value="Archaea"/>
</dbReference>
<dbReference type="STRING" id="358396.CHINAEXTREME_18295"/>
<dbReference type="GeneID" id="30923117"/>
<reference evidence="1" key="3">
    <citation type="submission" date="2017-01" db="EMBL/GenBank/DDBJ databases">
        <authorList>
            <person name="Mah S.A."/>
            <person name="Swanson W.J."/>
            <person name="Moy G.W."/>
            <person name="Vacquier V.D."/>
        </authorList>
    </citation>
    <scope>NUCLEOTIDE SEQUENCE</scope>
    <source>
        <strain evidence="1">AJ5</strain>
    </source>
</reference>
<name>M0LPX0_NATLA</name>
<evidence type="ECO:0008006" key="5">
    <source>
        <dbReference type="Google" id="ProtNLM"/>
    </source>
</evidence>
<accession>M0LPX0</accession>
<protein>
    <recommendedName>
        <fullName evidence="5">STAS/SEC14 domain-containing protein</fullName>
    </recommendedName>
</protein>
<reference evidence="1 4" key="1">
    <citation type="journal article" date="2011" name="J. Bacteriol.">
        <title>Genome sequence of Halobiforma lacisalsi AJ5, an extremely halophilic archaeon which harbors a bop gene.</title>
        <authorList>
            <person name="Jiang X."/>
            <person name="Wang S."/>
            <person name="Cheng H."/>
            <person name="Huo Y."/>
            <person name="Zhang X."/>
            <person name="Zhu X."/>
            <person name="Han X."/>
            <person name="Ni P."/>
            <person name="Wu M."/>
        </authorList>
    </citation>
    <scope>NUCLEOTIDE SEQUENCE [LARGE SCALE GENOMIC DNA]</scope>
    <source>
        <strain evidence="1 4">AJ5</strain>
    </source>
</reference>
<organism evidence="2 3">
    <name type="scientific">Natronobacterium lacisalsi AJ5</name>
    <dbReference type="NCBI Taxonomy" id="358396"/>
    <lineage>
        <taxon>Archaea</taxon>
        <taxon>Methanobacteriati</taxon>
        <taxon>Methanobacteriota</taxon>
        <taxon>Stenosarchaea group</taxon>
        <taxon>Halobacteria</taxon>
        <taxon>Halobacteriales</taxon>
        <taxon>Natrialbaceae</taxon>
        <taxon>Natronobacterium</taxon>
    </lineage>
</organism>
<gene>
    <name evidence="2" type="ORF">C445_05273</name>
    <name evidence="1" type="ORF">CHINAEXTREME_18295</name>
</gene>
<dbReference type="KEGG" id="hlc:CHINAEXTREME18295"/>
<proteinExistence type="predicted"/>
<keyword evidence="3" id="KW-1185">Reference proteome</keyword>
<dbReference type="Proteomes" id="UP000011555">
    <property type="component" value="Unassembled WGS sequence"/>
</dbReference>